<feature type="non-terminal residue" evidence="3">
    <location>
        <position position="63"/>
    </location>
</feature>
<evidence type="ECO:0000313" key="4">
    <source>
        <dbReference type="Proteomes" id="UP000676336"/>
    </source>
</evidence>
<dbReference type="Proteomes" id="UP000681967">
    <property type="component" value="Unassembled WGS sequence"/>
</dbReference>
<dbReference type="EMBL" id="CAJOBH010101859">
    <property type="protein sequence ID" value="CAF4617174.1"/>
    <property type="molecule type" value="Genomic_DNA"/>
</dbReference>
<name>A0A8S3BIW5_9BILA</name>
<reference evidence="3" key="1">
    <citation type="submission" date="2021-02" db="EMBL/GenBank/DDBJ databases">
        <authorList>
            <person name="Nowell W R."/>
        </authorList>
    </citation>
    <scope>NUCLEOTIDE SEQUENCE</scope>
</reference>
<sequence length="63" mass="7683">IRLHPINTFNALNALKLEFDFSHDDMKFLRDLRLLNDLWYKRYLLSQKNETDPRDTETAEEEQ</sequence>
<dbReference type="Proteomes" id="UP000681720">
    <property type="component" value="Unassembled WGS sequence"/>
</dbReference>
<feature type="non-terminal residue" evidence="3">
    <location>
        <position position="1"/>
    </location>
</feature>
<protein>
    <submittedName>
        <fullName evidence="3">Uncharacterized protein</fullName>
    </submittedName>
</protein>
<accession>A0A8S3BIW5</accession>
<organism evidence="3 4">
    <name type="scientific">Rotaria magnacalcarata</name>
    <dbReference type="NCBI Taxonomy" id="392030"/>
    <lineage>
        <taxon>Eukaryota</taxon>
        <taxon>Metazoa</taxon>
        <taxon>Spiralia</taxon>
        <taxon>Gnathifera</taxon>
        <taxon>Rotifera</taxon>
        <taxon>Eurotatoria</taxon>
        <taxon>Bdelloidea</taxon>
        <taxon>Philodinida</taxon>
        <taxon>Philodinidae</taxon>
        <taxon>Rotaria</taxon>
    </lineage>
</organism>
<evidence type="ECO:0000313" key="1">
    <source>
        <dbReference type="EMBL" id="CAF4581282.1"/>
    </source>
</evidence>
<dbReference type="EMBL" id="CAJOBJ010099609">
    <property type="protein sequence ID" value="CAF4581282.1"/>
    <property type="molecule type" value="Genomic_DNA"/>
</dbReference>
<dbReference type="Proteomes" id="UP000676336">
    <property type="component" value="Unassembled WGS sequence"/>
</dbReference>
<gene>
    <name evidence="2" type="ORF">BYL167_LOCUS40803</name>
    <name evidence="1" type="ORF">GIL414_LOCUS38091</name>
    <name evidence="3" type="ORF">SMN809_LOCUS48513</name>
</gene>
<dbReference type="EMBL" id="CAJOBI010156008">
    <property type="protein sequence ID" value="CAF4831610.1"/>
    <property type="molecule type" value="Genomic_DNA"/>
</dbReference>
<comment type="caution">
    <text evidence="3">The sequence shown here is derived from an EMBL/GenBank/DDBJ whole genome shotgun (WGS) entry which is preliminary data.</text>
</comment>
<evidence type="ECO:0000313" key="2">
    <source>
        <dbReference type="EMBL" id="CAF4617174.1"/>
    </source>
</evidence>
<evidence type="ECO:0000313" key="3">
    <source>
        <dbReference type="EMBL" id="CAF4831610.1"/>
    </source>
</evidence>
<dbReference type="AlphaFoldDB" id="A0A8S3BIW5"/>
<proteinExistence type="predicted"/>